<keyword evidence="5" id="KW-0560">Oxidoreductase</keyword>
<keyword evidence="3" id="KW-0285">Flavoprotein</keyword>
<reference evidence="7 8" key="1">
    <citation type="submission" date="2018-11" db="EMBL/GenBank/DDBJ databases">
        <title>The genome draft of YIM 96095.</title>
        <authorList>
            <person name="Tang S.-K."/>
            <person name="Chunyu W.-X."/>
            <person name="Feng Y.-Z."/>
        </authorList>
    </citation>
    <scope>NUCLEOTIDE SEQUENCE [LARGE SCALE GENOMIC DNA]</scope>
    <source>
        <strain evidence="7 8">YIM 96095</strain>
    </source>
</reference>
<organism evidence="7 8">
    <name type="scientific">Halostreptopolyspora alba</name>
    <dbReference type="NCBI Taxonomy" id="2487137"/>
    <lineage>
        <taxon>Bacteria</taxon>
        <taxon>Bacillati</taxon>
        <taxon>Actinomycetota</taxon>
        <taxon>Actinomycetes</taxon>
        <taxon>Streptosporangiales</taxon>
        <taxon>Nocardiopsidaceae</taxon>
        <taxon>Halostreptopolyspora</taxon>
    </lineage>
</organism>
<dbReference type="AlphaFoldDB" id="A0A3N0E7Z6"/>
<dbReference type="GO" id="GO:0016491">
    <property type="term" value="F:oxidoreductase activity"/>
    <property type="evidence" value="ECO:0007669"/>
    <property type="project" value="UniProtKB-KW"/>
</dbReference>
<keyword evidence="8" id="KW-1185">Reference proteome</keyword>
<evidence type="ECO:0000259" key="6">
    <source>
        <dbReference type="PROSITE" id="PS51387"/>
    </source>
</evidence>
<evidence type="ECO:0000256" key="3">
    <source>
        <dbReference type="ARBA" id="ARBA00022630"/>
    </source>
</evidence>
<dbReference type="InterPro" id="IPR016167">
    <property type="entry name" value="FAD-bd_PCMH_sub1"/>
</dbReference>
<dbReference type="GO" id="GO:0071949">
    <property type="term" value="F:FAD binding"/>
    <property type="evidence" value="ECO:0007669"/>
    <property type="project" value="InterPro"/>
</dbReference>
<evidence type="ECO:0000313" key="8">
    <source>
        <dbReference type="Proteomes" id="UP000269198"/>
    </source>
</evidence>
<protein>
    <submittedName>
        <fullName evidence="7">FAD-binding oxidoreductase</fullName>
    </submittedName>
</protein>
<dbReference type="Proteomes" id="UP000269198">
    <property type="component" value="Unassembled WGS sequence"/>
</dbReference>
<comment type="similarity">
    <text evidence="2">Belongs to the oxygen-dependent FAD-linked oxidoreductase family.</text>
</comment>
<dbReference type="Pfam" id="PF01565">
    <property type="entry name" value="FAD_binding_4"/>
    <property type="match status" value="1"/>
</dbReference>
<dbReference type="InterPro" id="IPR006094">
    <property type="entry name" value="Oxid_FAD_bind_N"/>
</dbReference>
<evidence type="ECO:0000256" key="2">
    <source>
        <dbReference type="ARBA" id="ARBA00005466"/>
    </source>
</evidence>
<gene>
    <name evidence="7" type="ORF">EFW17_13865</name>
</gene>
<dbReference type="SUPFAM" id="SSF56176">
    <property type="entry name" value="FAD-binding/transporter-associated domain-like"/>
    <property type="match status" value="1"/>
</dbReference>
<evidence type="ECO:0000256" key="4">
    <source>
        <dbReference type="ARBA" id="ARBA00022827"/>
    </source>
</evidence>
<comment type="cofactor">
    <cofactor evidence="1">
        <name>FAD</name>
        <dbReference type="ChEBI" id="CHEBI:57692"/>
    </cofactor>
</comment>
<accession>A0A3N0E7Z6</accession>
<dbReference type="Gene3D" id="3.40.462.20">
    <property type="match status" value="1"/>
</dbReference>
<proteinExistence type="inferred from homology"/>
<dbReference type="OrthoDB" id="5169292at2"/>
<dbReference type="Gene3D" id="3.30.43.10">
    <property type="entry name" value="Uridine Diphospho-n-acetylenolpyruvylglucosamine Reductase, domain 2"/>
    <property type="match status" value="1"/>
</dbReference>
<dbReference type="InterPro" id="IPR016169">
    <property type="entry name" value="FAD-bd_PCMH_sub2"/>
</dbReference>
<dbReference type="InterPro" id="IPR036318">
    <property type="entry name" value="FAD-bd_PCMH-like_sf"/>
</dbReference>
<dbReference type="InterPro" id="IPR050416">
    <property type="entry name" value="FAD-linked_Oxidoreductase"/>
</dbReference>
<dbReference type="Gene3D" id="3.30.465.10">
    <property type="match status" value="1"/>
</dbReference>
<dbReference type="PANTHER" id="PTHR42973:SF39">
    <property type="entry name" value="FAD-BINDING PCMH-TYPE DOMAIN-CONTAINING PROTEIN"/>
    <property type="match status" value="1"/>
</dbReference>
<evidence type="ECO:0000256" key="5">
    <source>
        <dbReference type="ARBA" id="ARBA00023002"/>
    </source>
</evidence>
<evidence type="ECO:0000313" key="7">
    <source>
        <dbReference type="EMBL" id="RNL83971.1"/>
    </source>
</evidence>
<dbReference type="RefSeq" id="WP_123201804.1">
    <property type="nucleotide sequence ID" value="NZ_RJMB01000013.1"/>
</dbReference>
<dbReference type="InterPro" id="IPR016166">
    <property type="entry name" value="FAD-bd_PCMH"/>
</dbReference>
<dbReference type="EMBL" id="RJMB01000013">
    <property type="protein sequence ID" value="RNL83971.1"/>
    <property type="molecule type" value="Genomic_DNA"/>
</dbReference>
<name>A0A3N0E7Z6_9ACTN</name>
<dbReference type="PANTHER" id="PTHR42973">
    <property type="entry name" value="BINDING OXIDOREDUCTASE, PUTATIVE (AFU_ORTHOLOGUE AFUA_1G17690)-RELATED"/>
    <property type="match status" value="1"/>
</dbReference>
<evidence type="ECO:0000256" key="1">
    <source>
        <dbReference type="ARBA" id="ARBA00001974"/>
    </source>
</evidence>
<dbReference type="PROSITE" id="PS51387">
    <property type="entry name" value="FAD_PCMH"/>
    <property type="match status" value="1"/>
</dbReference>
<feature type="domain" description="FAD-binding PCMH-type" evidence="6">
    <location>
        <begin position="49"/>
        <end position="217"/>
    </location>
</feature>
<keyword evidence="4" id="KW-0274">FAD</keyword>
<sequence length="466" mass="50081">MPDPHPTTTDTDAPFPDIADSLRTKLSCEVIGPGDADWERSRLAWNTHVDQRPAAIVTPDGADDIRATVALAREHTLTVAVQPNGHGATTALSGTILIRPVRLRDITVDTERRRVRVQAGAKWKELQEALDGTGLMGLPGSTADNSVVGYHLGGGLSWFGRAHGPAANYVRSLEVVTPEGESREVTAENDPDLFWALCGGGGDFGVVVSLEIELLDESPVYGGRLMWPAECAEEVLRAYVATTRAAPVRLSAWLWFVTYPPIDAIPAELQGRSFAVVDSTFLGTAEEAERYLRHLRAVPGLETDTLGPVAVSRIDEVAGEPTDPMPAIDWARLVTDIDEEFVKRLLELNAPGGGSPVVAQLRHIGGALAQPGATAASGLAGEYLLTTMGIPVTETDAEAIHHHLDRLETALADNLIGHSHPNMLGHDSRARLAHSPANLERLRRIKRERDPAGVIRGNRPVLGSSE</sequence>
<comment type="caution">
    <text evidence="7">The sequence shown here is derived from an EMBL/GenBank/DDBJ whole genome shotgun (WGS) entry which is preliminary data.</text>
</comment>